<accession>A0A0E9RA33</accession>
<organism evidence="1">
    <name type="scientific">Anguilla anguilla</name>
    <name type="common">European freshwater eel</name>
    <name type="synonym">Muraena anguilla</name>
    <dbReference type="NCBI Taxonomy" id="7936"/>
    <lineage>
        <taxon>Eukaryota</taxon>
        <taxon>Metazoa</taxon>
        <taxon>Chordata</taxon>
        <taxon>Craniata</taxon>
        <taxon>Vertebrata</taxon>
        <taxon>Euteleostomi</taxon>
        <taxon>Actinopterygii</taxon>
        <taxon>Neopterygii</taxon>
        <taxon>Teleostei</taxon>
        <taxon>Anguilliformes</taxon>
        <taxon>Anguillidae</taxon>
        <taxon>Anguilla</taxon>
    </lineage>
</organism>
<dbReference type="EMBL" id="GBXM01083262">
    <property type="protein sequence ID" value="JAH25315.1"/>
    <property type="molecule type" value="Transcribed_RNA"/>
</dbReference>
<reference evidence="1" key="1">
    <citation type="submission" date="2014-11" db="EMBL/GenBank/DDBJ databases">
        <authorList>
            <person name="Amaro Gonzalez C."/>
        </authorList>
    </citation>
    <scope>NUCLEOTIDE SEQUENCE</scope>
</reference>
<reference evidence="1" key="2">
    <citation type="journal article" date="2015" name="Fish Shellfish Immunol.">
        <title>Early steps in the European eel (Anguilla anguilla)-Vibrio vulnificus interaction in the gills: Role of the RtxA13 toxin.</title>
        <authorList>
            <person name="Callol A."/>
            <person name="Pajuelo D."/>
            <person name="Ebbesson L."/>
            <person name="Teles M."/>
            <person name="MacKenzie S."/>
            <person name="Amaro C."/>
        </authorList>
    </citation>
    <scope>NUCLEOTIDE SEQUENCE</scope>
</reference>
<protein>
    <submittedName>
        <fullName evidence="1">Uncharacterized protein</fullName>
    </submittedName>
</protein>
<evidence type="ECO:0000313" key="1">
    <source>
        <dbReference type="EMBL" id="JAH25315.1"/>
    </source>
</evidence>
<sequence length="52" mass="6007">MAGKSVSTTYFSCVSVAFRRFVTATVCIHKMYLKQCYPIFAEFFQVTWPCVL</sequence>
<proteinExistence type="predicted"/>
<name>A0A0E9RA33_ANGAN</name>
<dbReference type="AlphaFoldDB" id="A0A0E9RA33"/>